<dbReference type="GO" id="GO:0048038">
    <property type="term" value="F:quinone binding"/>
    <property type="evidence" value="ECO:0007669"/>
    <property type="project" value="InterPro"/>
</dbReference>
<dbReference type="SUPFAM" id="SSF143243">
    <property type="entry name" value="Nqo5-like"/>
    <property type="match status" value="1"/>
</dbReference>
<proteinExistence type="predicted"/>
<gene>
    <name evidence="4" type="ORF">NJLHNGOC_00910</name>
</gene>
<dbReference type="GO" id="GO:0051287">
    <property type="term" value="F:NAD binding"/>
    <property type="evidence" value="ECO:0007669"/>
    <property type="project" value="InterPro"/>
</dbReference>
<dbReference type="OrthoDB" id="9801496at2"/>
<dbReference type="GO" id="GO:0016651">
    <property type="term" value="F:oxidoreductase activity, acting on NAD(P)H"/>
    <property type="evidence" value="ECO:0007669"/>
    <property type="project" value="InterPro"/>
</dbReference>
<dbReference type="PANTHER" id="PTHR43485">
    <property type="entry name" value="HYDROGENASE-4 COMPONENT G"/>
    <property type="match status" value="1"/>
</dbReference>
<organism evidence="4 5">
    <name type="scientific">Novacetimonas cocois</name>
    <dbReference type="NCBI Taxonomy" id="1747507"/>
    <lineage>
        <taxon>Bacteria</taxon>
        <taxon>Pseudomonadati</taxon>
        <taxon>Pseudomonadota</taxon>
        <taxon>Alphaproteobacteria</taxon>
        <taxon>Acetobacterales</taxon>
        <taxon>Acetobacteraceae</taxon>
        <taxon>Novacetimonas</taxon>
    </lineage>
</organism>
<feature type="region of interest" description="Disordered" evidence="2">
    <location>
        <begin position="187"/>
        <end position="226"/>
    </location>
</feature>
<name>A0A365Z2R5_9PROT</name>
<feature type="domain" description="NADH-quinone oxidoreductase subunit D" evidence="3">
    <location>
        <begin position="509"/>
        <end position="658"/>
    </location>
</feature>
<keyword evidence="1" id="KW-0560">Oxidoreductase</keyword>
<evidence type="ECO:0000259" key="3">
    <source>
        <dbReference type="Pfam" id="PF00346"/>
    </source>
</evidence>
<feature type="compositionally biased region" description="Basic and acidic residues" evidence="2">
    <location>
        <begin position="187"/>
        <end position="199"/>
    </location>
</feature>
<sequence>MRAVRHIAAGRAGRCNGHRIGGAGPVPAVGGGRLARCASSRDDIAGHDDWRGLPDGLVRGAVAAAWSGAGRRAGGAAFAGARHAGVDRAGGRGRGGGRPGGHQGVRAGPDGGMPVRAAAPAIPAVAGPVSPYPRRIAPRHAVRGHDDDAGGRGADFGMGRDRAAACPVASAGGGAGARWRCAGAERPSDALGRRCDGPGRDGAQCDRAGPAGPADGGRAGRGLAWRGTMTPHDDSAGDLAALVARCRAEQDSPWRFSLGEEQWRRDLLACLMADPSSFVGMWCDGEAVFAMLALRDGQAVVFSTPVEMRRYWGLSCACPAAVPHERVIHDLWGVEALDARDLRPWLDHGVWGVTWPLAEHPVPVQAGGVIEFPEIAEVARAGGTICEYGPADGGFHAPAYLRLAVPGARVIDAQWWMGYAHRGICAGMRGCSPDQALRLAGRIDAAATVAHQAALARAMESATAQMVDGRTIAARVVFAEMERVASTLFDIAAVANAADDLRLARACEQAREHVQEICAMAFGSRMLMDIVAFGHGGAGASGFSPHEETFRQWLHATCAELEELYRRPRGLGGLARGLGVLPRDVARQLGVSGVVAHASAREGDVRQVTPGYRDAWIPAGVEQAGDVDARMRMRLVALRTSLRIFGEMERQTRATPIRAPVPPTAGEGMGWAEGPRGAIRYWVRMEAGRVRDVGICDPALAHMLASEVAMRGAYDTDMAVIMRSFGLSAAGADL</sequence>
<evidence type="ECO:0000313" key="4">
    <source>
        <dbReference type="EMBL" id="RBM09635.1"/>
    </source>
</evidence>
<comment type="caution">
    <text evidence="4">The sequence shown here is derived from an EMBL/GenBank/DDBJ whole genome shotgun (WGS) entry which is preliminary data.</text>
</comment>
<dbReference type="InterPro" id="IPR001135">
    <property type="entry name" value="NADH_Q_OxRdtase_suD"/>
</dbReference>
<dbReference type="AlphaFoldDB" id="A0A365Z2R5"/>
<reference evidence="4 5" key="1">
    <citation type="submission" date="2018-05" db="EMBL/GenBank/DDBJ databases">
        <title>Komagataeibacter cocois sp. nov., for a novel cellulose- producing strain isolated from coconut milk.</title>
        <authorList>
            <person name="Liu L."/>
            <person name="Wang Y."/>
            <person name="Liu S."/>
            <person name="Bi J."/>
            <person name="Chen H."/>
            <person name="Deng J."/>
            <person name="Zhang C."/>
            <person name="Hu Q."/>
            <person name="Li C."/>
        </authorList>
    </citation>
    <scope>NUCLEOTIDE SEQUENCE [LARGE SCALE GENOMIC DNA]</scope>
    <source>
        <strain evidence="4 5">WE7</strain>
    </source>
</reference>
<evidence type="ECO:0000256" key="1">
    <source>
        <dbReference type="ARBA" id="ARBA00023002"/>
    </source>
</evidence>
<dbReference type="Pfam" id="PF00346">
    <property type="entry name" value="Complex1_49kDa"/>
    <property type="match status" value="1"/>
</dbReference>
<evidence type="ECO:0000256" key="2">
    <source>
        <dbReference type="SAM" id="MobiDB-lite"/>
    </source>
</evidence>
<evidence type="ECO:0000313" key="5">
    <source>
        <dbReference type="Proteomes" id="UP000252680"/>
    </source>
</evidence>
<dbReference type="EMBL" id="QEXL01000001">
    <property type="protein sequence ID" value="RBM09635.1"/>
    <property type="molecule type" value="Genomic_DNA"/>
</dbReference>
<dbReference type="Proteomes" id="UP000252680">
    <property type="component" value="Unassembled WGS sequence"/>
</dbReference>
<dbReference type="PANTHER" id="PTHR43485:SF1">
    <property type="entry name" value="FORMATE HYDROGENLYASE SUBUNIT 5-RELATED"/>
    <property type="match status" value="1"/>
</dbReference>
<dbReference type="SUPFAM" id="SSF56762">
    <property type="entry name" value="HydB/Nqo4-like"/>
    <property type="match status" value="1"/>
</dbReference>
<dbReference type="InterPro" id="IPR052197">
    <property type="entry name" value="ComplexI_49kDa-like"/>
</dbReference>
<keyword evidence="5" id="KW-1185">Reference proteome</keyword>
<dbReference type="InterPro" id="IPR029014">
    <property type="entry name" value="NiFe-Hase_large"/>
</dbReference>
<dbReference type="Gene3D" id="1.10.645.10">
    <property type="entry name" value="Cytochrome-c3 Hydrogenase, chain B"/>
    <property type="match status" value="1"/>
</dbReference>
<accession>A0A365Z2R5</accession>
<dbReference type="InterPro" id="IPR037232">
    <property type="entry name" value="NADH_quin_OxRdtase_su_C/D-like"/>
</dbReference>
<protein>
    <recommendedName>
        <fullName evidence="3">NADH-quinone oxidoreductase subunit D domain-containing protein</fullName>
    </recommendedName>
</protein>